<comment type="caution">
    <text evidence="2">The sequence shown here is derived from an EMBL/GenBank/DDBJ whole genome shotgun (WGS) entry which is preliminary data.</text>
</comment>
<name>A0A422PML5_9TRYP</name>
<dbReference type="RefSeq" id="XP_029228658.1">
    <property type="nucleotide sequence ID" value="XM_029371252.1"/>
</dbReference>
<dbReference type="EMBL" id="MKKU01000218">
    <property type="protein sequence ID" value="RNF18950.1"/>
    <property type="molecule type" value="Genomic_DNA"/>
</dbReference>
<gene>
    <name evidence="2" type="ORF">Tco025E_04341</name>
</gene>
<dbReference type="Proteomes" id="UP000284403">
    <property type="component" value="Unassembled WGS sequence"/>
</dbReference>
<reference evidence="2 3" key="1">
    <citation type="journal article" date="2018" name="BMC Genomics">
        <title>Genomic comparison of Trypanosoma conorhini and Trypanosoma rangeli to Trypanosoma cruzi strains of high and low virulence.</title>
        <authorList>
            <person name="Bradwell K.R."/>
            <person name="Koparde V.N."/>
            <person name="Matveyev A.V."/>
            <person name="Serrano M.G."/>
            <person name="Alves J.M."/>
            <person name="Parikh H."/>
            <person name="Huang B."/>
            <person name="Lee V."/>
            <person name="Espinosa-Alvarez O."/>
            <person name="Ortiz P.A."/>
            <person name="Costa-Martins A.G."/>
            <person name="Teixeira M.M."/>
            <person name="Buck G.A."/>
        </authorList>
    </citation>
    <scope>NUCLEOTIDE SEQUENCE [LARGE SCALE GENOMIC DNA]</scope>
    <source>
        <strain evidence="2 3">025E</strain>
    </source>
</reference>
<accession>A0A422PML5</accession>
<evidence type="ECO:0000313" key="2">
    <source>
        <dbReference type="EMBL" id="RNF18950.1"/>
    </source>
</evidence>
<keyword evidence="3" id="KW-1185">Reference proteome</keyword>
<organism evidence="2 3">
    <name type="scientific">Trypanosoma conorhini</name>
    <dbReference type="NCBI Taxonomy" id="83891"/>
    <lineage>
        <taxon>Eukaryota</taxon>
        <taxon>Discoba</taxon>
        <taxon>Euglenozoa</taxon>
        <taxon>Kinetoplastea</taxon>
        <taxon>Metakinetoplastina</taxon>
        <taxon>Trypanosomatida</taxon>
        <taxon>Trypanosomatidae</taxon>
        <taxon>Trypanosoma</taxon>
    </lineage>
</organism>
<protein>
    <submittedName>
        <fullName evidence="2">Uncharacterized protein</fullName>
    </submittedName>
</protein>
<sequence>MTSRGLSAAAVRNRRHYLRLLRETAQEAVSEGVTFAAEKGVFRTVSRLRPHEASLQLPANWVRTSTARLQTSLAGVVPRERWASNDLFLCALIHPSYVAARSVRAAVAMPIELTLTGSSALRLLREVAAVHGVAGVLAAAEVANIPRRLDVEDLLLYDASVFEACGQFPPEEVRMAAATALCGAVVLSEGIGAATALLDRLRGAENKEGVVERGVKGGEATTPATRKGTTMPVDVSP</sequence>
<dbReference type="AlphaFoldDB" id="A0A422PML5"/>
<evidence type="ECO:0000256" key="1">
    <source>
        <dbReference type="SAM" id="MobiDB-lite"/>
    </source>
</evidence>
<evidence type="ECO:0000313" key="3">
    <source>
        <dbReference type="Proteomes" id="UP000284403"/>
    </source>
</evidence>
<proteinExistence type="predicted"/>
<dbReference type="OrthoDB" id="250522at2759"/>
<dbReference type="GeneID" id="40317952"/>
<feature type="region of interest" description="Disordered" evidence="1">
    <location>
        <begin position="213"/>
        <end position="237"/>
    </location>
</feature>